<proteinExistence type="predicted"/>
<evidence type="ECO:0000313" key="2">
    <source>
        <dbReference type="Proteomes" id="UP000634136"/>
    </source>
</evidence>
<accession>A0A834TG93</accession>
<name>A0A834TG93_9FABA</name>
<reference evidence="1" key="1">
    <citation type="submission" date="2020-09" db="EMBL/GenBank/DDBJ databases">
        <title>Genome-Enabled Discovery of Anthraquinone Biosynthesis in Senna tora.</title>
        <authorList>
            <person name="Kang S.-H."/>
            <person name="Pandey R.P."/>
            <person name="Lee C.-M."/>
            <person name="Sim J.-S."/>
            <person name="Jeong J.-T."/>
            <person name="Choi B.-S."/>
            <person name="Jung M."/>
            <person name="Ginzburg D."/>
            <person name="Zhao K."/>
            <person name="Won S.Y."/>
            <person name="Oh T.-J."/>
            <person name="Yu Y."/>
            <person name="Kim N.-H."/>
            <person name="Lee O.R."/>
            <person name="Lee T.-H."/>
            <person name="Bashyal P."/>
            <person name="Kim T.-S."/>
            <person name="Lee W.-H."/>
            <person name="Kawkins C."/>
            <person name="Kim C.-K."/>
            <person name="Kim J.S."/>
            <person name="Ahn B.O."/>
            <person name="Rhee S.Y."/>
            <person name="Sohng J.K."/>
        </authorList>
    </citation>
    <scope>NUCLEOTIDE SEQUENCE</scope>
    <source>
        <tissue evidence="1">Leaf</tissue>
    </source>
</reference>
<dbReference type="EMBL" id="JAAIUW010000008">
    <property type="protein sequence ID" value="KAF7821713.1"/>
    <property type="molecule type" value="Genomic_DNA"/>
</dbReference>
<protein>
    <submittedName>
        <fullName evidence="1">Uncharacterized protein</fullName>
    </submittedName>
</protein>
<gene>
    <name evidence="1" type="ORF">G2W53_027168</name>
</gene>
<sequence length="247" mass="28490">MIGSMAGEVVQIDFSEQDAIAFRRTRHRRTTRIEVRFEADEFKYYTSEFRPIKFWRTSSPPQPLNVIRISDDSSSESVDQDRNGFFVNDKPRSPLGFYSGIMPVEVDQSMHEIEQRRRDKGKDVVEEECFDINAMNPINSWSLSTFKVGESSQKHNDVLAEIFGNDDELQSTDAGTLVIASRDESQQLENRFEEEDPPIDEDSEDELAKNTFEFLTIYKGLVNDGLVWKDFTELILNNGPNTEDQPR</sequence>
<dbReference type="AlphaFoldDB" id="A0A834TG93"/>
<comment type="caution">
    <text evidence="1">The sequence shown here is derived from an EMBL/GenBank/DDBJ whole genome shotgun (WGS) entry which is preliminary data.</text>
</comment>
<keyword evidence="2" id="KW-1185">Reference proteome</keyword>
<dbReference type="Proteomes" id="UP000634136">
    <property type="component" value="Unassembled WGS sequence"/>
</dbReference>
<evidence type="ECO:0000313" key="1">
    <source>
        <dbReference type="EMBL" id="KAF7821713.1"/>
    </source>
</evidence>
<organism evidence="1 2">
    <name type="scientific">Senna tora</name>
    <dbReference type="NCBI Taxonomy" id="362788"/>
    <lineage>
        <taxon>Eukaryota</taxon>
        <taxon>Viridiplantae</taxon>
        <taxon>Streptophyta</taxon>
        <taxon>Embryophyta</taxon>
        <taxon>Tracheophyta</taxon>
        <taxon>Spermatophyta</taxon>
        <taxon>Magnoliopsida</taxon>
        <taxon>eudicotyledons</taxon>
        <taxon>Gunneridae</taxon>
        <taxon>Pentapetalae</taxon>
        <taxon>rosids</taxon>
        <taxon>fabids</taxon>
        <taxon>Fabales</taxon>
        <taxon>Fabaceae</taxon>
        <taxon>Caesalpinioideae</taxon>
        <taxon>Cassia clade</taxon>
        <taxon>Senna</taxon>
    </lineage>
</organism>